<feature type="non-terminal residue" evidence="1">
    <location>
        <position position="41"/>
    </location>
</feature>
<evidence type="ECO:0000313" key="1">
    <source>
        <dbReference type="EMBL" id="GAI58493.1"/>
    </source>
</evidence>
<accession>X1PRR4</accession>
<comment type="caution">
    <text evidence="1">The sequence shown here is derived from an EMBL/GenBank/DDBJ whole genome shotgun (WGS) entry which is preliminary data.</text>
</comment>
<dbReference type="EMBL" id="BARV01035683">
    <property type="protein sequence ID" value="GAI58493.1"/>
    <property type="molecule type" value="Genomic_DNA"/>
</dbReference>
<reference evidence="1" key="1">
    <citation type="journal article" date="2014" name="Front. Microbiol.">
        <title>High frequency of phylogenetically diverse reductive dehalogenase-homologous genes in deep subseafloor sedimentary metagenomes.</title>
        <authorList>
            <person name="Kawai M."/>
            <person name="Futagami T."/>
            <person name="Toyoda A."/>
            <person name="Takaki Y."/>
            <person name="Nishi S."/>
            <person name="Hori S."/>
            <person name="Arai W."/>
            <person name="Tsubouchi T."/>
            <person name="Morono Y."/>
            <person name="Uchiyama I."/>
            <person name="Ito T."/>
            <person name="Fujiyama A."/>
            <person name="Inagaki F."/>
            <person name="Takami H."/>
        </authorList>
    </citation>
    <scope>NUCLEOTIDE SEQUENCE</scope>
    <source>
        <strain evidence="1">Expedition CK06-06</strain>
    </source>
</reference>
<sequence length="41" mass="4836">MAVTLSKLIADRRSYIRYLKRLEKATDTELEKAERKIKSIP</sequence>
<proteinExistence type="predicted"/>
<dbReference type="AlphaFoldDB" id="X1PRR4"/>
<organism evidence="1">
    <name type="scientific">marine sediment metagenome</name>
    <dbReference type="NCBI Taxonomy" id="412755"/>
    <lineage>
        <taxon>unclassified sequences</taxon>
        <taxon>metagenomes</taxon>
        <taxon>ecological metagenomes</taxon>
    </lineage>
</organism>
<gene>
    <name evidence="1" type="ORF">S06H3_55633</name>
</gene>
<name>X1PRR4_9ZZZZ</name>
<protein>
    <submittedName>
        <fullName evidence="1">Uncharacterized protein</fullName>
    </submittedName>
</protein>